<dbReference type="InterPro" id="IPR011990">
    <property type="entry name" value="TPR-like_helical_dom_sf"/>
</dbReference>
<evidence type="ECO:0000313" key="3">
    <source>
        <dbReference type="EMBL" id="SDD70651.1"/>
    </source>
</evidence>
<gene>
    <name evidence="3" type="ORF">SAMN05216270_106264</name>
</gene>
<dbReference type="Gene3D" id="2.40.10.120">
    <property type="match status" value="1"/>
</dbReference>
<dbReference type="PANTHER" id="PTHR47691:SF3">
    <property type="entry name" value="HTH-TYPE TRANSCRIPTIONAL REGULATOR RV0890C-RELATED"/>
    <property type="match status" value="1"/>
</dbReference>
<accession>A0A1G6WXR4</accession>
<dbReference type="EMBL" id="FNAD01000006">
    <property type="protein sequence ID" value="SDD70651.1"/>
    <property type="molecule type" value="Genomic_DNA"/>
</dbReference>
<dbReference type="InterPro" id="IPR002182">
    <property type="entry name" value="NB-ARC"/>
</dbReference>
<dbReference type="SUPFAM" id="SSF48452">
    <property type="entry name" value="TPR-like"/>
    <property type="match status" value="1"/>
</dbReference>
<reference evidence="4" key="1">
    <citation type="submission" date="2016-10" db="EMBL/GenBank/DDBJ databases">
        <authorList>
            <person name="Varghese N."/>
            <person name="Submissions S."/>
        </authorList>
    </citation>
    <scope>NUCLEOTIDE SEQUENCE [LARGE SCALE GENOMIC DNA]</scope>
    <source>
        <strain evidence="4">CGMCC 4.3516</strain>
    </source>
</reference>
<evidence type="ECO:0000256" key="1">
    <source>
        <dbReference type="SAM" id="MobiDB-lite"/>
    </source>
</evidence>
<dbReference type="Pfam" id="PF13365">
    <property type="entry name" value="Trypsin_2"/>
    <property type="match status" value="1"/>
</dbReference>
<keyword evidence="4" id="KW-1185">Reference proteome</keyword>
<dbReference type="InterPro" id="IPR027417">
    <property type="entry name" value="P-loop_NTPase"/>
</dbReference>
<feature type="domain" description="NB-ARC" evidence="2">
    <location>
        <begin position="277"/>
        <end position="441"/>
    </location>
</feature>
<dbReference type="AlphaFoldDB" id="A0A1G6WXR4"/>
<dbReference type="Gene3D" id="1.25.40.10">
    <property type="entry name" value="Tetratricopeptide repeat domain"/>
    <property type="match status" value="1"/>
</dbReference>
<feature type="region of interest" description="Disordered" evidence="1">
    <location>
        <begin position="230"/>
        <end position="249"/>
    </location>
</feature>
<dbReference type="Proteomes" id="UP000198949">
    <property type="component" value="Unassembled WGS sequence"/>
</dbReference>
<dbReference type="Pfam" id="PF00931">
    <property type="entry name" value="NB-ARC"/>
    <property type="match status" value="1"/>
</dbReference>
<dbReference type="STRING" id="58114.SAMN05216270_106264"/>
<proteinExistence type="predicted"/>
<name>A0A1G6WXR4_9ACTN</name>
<dbReference type="GO" id="GO:0043531">
    <property type="term" value="F:ADP binding"/>
    <property type="evidence" value="ECO:0007669"/>
    <property type="project" value="InterPro"/>
</dbReference>
<organism evidence="3 4">
    <name type="scientific">Glycomyces harbinensis</name>
    <dbReference type="NCBI Taxonomy" id="58114"/>
    <lineage>
        <taxon>Bacteria</taxon>
        <taxon>Bacillati</taxon>
        <taxon>Actinomycetota</taxon>
        <taxon>Actinomycetes</taxon>
        <taxon>Glycomycetales</taxon>
        <taxon>Glycomycetaceae</taxon>
        <taxon>Glycomyces</taxon>
    </lineage>
</organism>
<dbReference type="OrthoDB" id="134501at2"/>
<evidence type="ECO:0000313" key="4">
    <source>
        <dbReference type="Proteomes" id="UP000198949"/>
    </source>
</evidence>
<evidence type="ECO:0000259" key="2">
    <source>
        <dbReference type="Pfam" id="PF00931"/>
    </source>
</evidence>
<dbReference type="SUPFAM" id="SSF50494">
    <property type="entry name" value="Trypsin-like serine proteases"/>
    <property type="match status" value="1"/>
</dbReference>
<dbReference type="SUPFAM" id="SSF52540">
    <property type="entry name" value="P-loop containing nucleoside triphosphate hydrolases"/>
    <property type="match status" value="1"/>
</dbReference>
<dbReference type="Gene3D" id="3.40.50.300">
    <property type="entry name" value="P-loop containing nucleotide triphosphate hydrolases"/>
    <property type="match status" value="1"/>
</dbReference>
<dbReference type="InterPro" id="IPR009003">
    <property type="entry name" value="Peptidase_S1_PA"/>
</dbReference>
<sequence length="1017" mass="111945">MAGSADLSERPPWLVRFPYLSGERVAGAGVLVDQYHIVTCAHVVDLQSGRTGPVASRREAPAALARVEFPFGLHRGAFHARTVLWLPVQDNGDGDIAVLRLEHPRRGIEAAPLAFPNGMRGHRFSAHGFPEGERIAREATGILRGASGEFGNWVQLDADGMTGWAIGPGFSGAPVYDHEAEAVIGIVALRDGHRSGHLLPNRYLSEHWPRLLACDGSLAEPTSTELRADSEPNRLEFGSSPPVLESERTPSHNLTAWSDYWNPAGAGSGFVGRVEDMAALEEDLTGSSAVVQVCSIGGFGGIGKTALATAFGENHSADFDGRVFFDFQSYSLNAQPISAVQALRRILPVVLNQDPKRIAMYSAEELLTLWHSATANRRILMIWDNVSSSDQIEPLILRGRGCATIYTTRQALLLEGGSKTIRLDVLKTEDAEALFLQVAGSDHDRSRVKELVLRDLCVPVLINSHAQGVVSGKWSLADIVSDLPPVSESRRKHAARLQASLFERLFASYRRLDPLQRVAFRIFGSYPGRALSIGTLAGVLKCAVEDAEELILQLVDAGLAQREDDRTTRTPRHLRTYFAHDLIRAFGANQALQECWIHGRARDDRALVWSGLREYYSHRLASYQSSDYDWFFLEAEAIREVALGEEDIATAEFANLAAARFFASGRANVSRELFGHAAKIFWNAEDDFNYAAALRATWESPHVGGEEYARRVGRRFMNVKSATLAATGFDPDIWIRGDIFLLKFKPDEAEDAFRTALEACELMDDAEGSIAARLGLADSETVEASRRLTYKFNDDFAGPLSLLFAAERLYRGALRSARIINDKAGEAAALAGLGNTAIYITTGGVLWPILERARGIEMSQSSGDLVEWPNLYHERALERPIGGNADTALDLKSAKRHFEDALKLFRARRDYVGIADIYIGIGNMAIAQNSPDLEEAEKAYSTALATFEELGDGFGVARSSLGLGDVEFLKAHHADSHLRRYIRHYAKAIRDFDELHLGEWSARVRRFLAATLRPLDG</sequence>
<protein>
    <submittedName>
        <fullName evidence="3">NB-ARC domain-containing protein</fullName>
    </submittedName>
</protein>
<dbReference type="PANTHER" id="PTHR47691">
    <property type="entry name" value="REGULATOR-RELATED"/>
    <property type="match status" value="1"/>
</dbReference>